<proteinExistence type="inferred from homology"/>
<keyword evidence="4" id="KW-0732">Signal</keyword>
<reference evidence="15" key="1">
    <citation type="submission" date="2022-04" db="EMBL/GenBank/DDBJ databases">
        <title>Brenneria sp. isolated from walnut trees in Serbia.</title>
        <authorList>
            <person name="Gasic K."/>
            <person name="Zlatkovic N."/>
            <person name="Kuzmanovic N."/>
        </authorList>
    </citation>
    <scope>NUCLEOTIDE SEQUENCE</scope>
    <source>
        <strain evidence="16">KBI 423</strain>
        <strain evidence="15">KBI 447</strain>
    </source>
</reference>
<protein>
    <recommendedName>
        <fullName evidence="11 12">Outer membrane lipoprotein Blc</fullName>
    </recommendedName>
</protein>
<evidence type="ECO:0000256" key="13">
    <source>
        <dbReference type="PIRSR" id="PIRSR036893-52"/>
    </source>
</evidence>
<keyword evidence="6 12" id="KW-0472">Membrane</keyword>
<dbReference type="Pfam" id="PF08212">
    <property type="entry name" value="Lipocalin_2"/>
    <property type="match status" value="1"/>
</dbReference>
<evidence type="ECO:0000256" key="2">
    <source>
        <dbReference type="ARBA" id="ARBA00006889"/>
    </source>
</evidence>
<evidence type="ECO:0000256" key="10">
    <source>
        <dbReference type="ARBA" id="ARBA00057024"/>
    </source>
</evidence>
<dbReference type="FunFam" id="2.40.128.20:FF:000002">
    <property type="entry name" value="Outer membrane lipoprotein Blc"/>
    <property type="match status" value="1"/>
</dbReference>
<evidence type="ECO:0000256" key="4">
    <source>
        <dbReference type="ARBA" id="ARBA00022729"/>
    </source>
</evidence>
<accession>A0AA41Y6Y1</accession>
<comment type="subunit">
    <text evidence="3 12">Homodimer.</text>
</comment>
<dbReference type="Proteomes" id="UP001165568">
    <property type="component" value="Unassembled WGS sequence"/>
</dbReference>
<evidence type="ECO:0000313" key="15">
    <source>
        <dbReference type="EMBL" id="MCV9880471.1"/>
    </source>
</evidence>
<keyword evidence="9 12" id="KW-0449">Lipoprotein</keyword>
<dbReference type="Proteomes" id="UP001165569">
    <property type="component" value="Unassembled WGS sequence"/>
</dbReference>
<keyword evidence="5 12" id="KW-0446">Lipid-binding</keyword>
<feature type="domain" description="Lipocalin/cytosolic fatty-acid binding" evidence="14">
    <location>
        <begin position="35"/>
        <end position="174"/>
    </location>
</feature>
<dbReference type="EMBL" id="JAMPJT010000018">
    <property type="protein sequence ID" value="MCV9880471.1"/>
    <property type="molecule type" value="Genomic_DNA"/>
</dbReference>
<evidence type="ECO:0000256" key="11">
    <source>
        <dbReference type="ARBA" id="ARBA00071217"/>
    </source>
</evidence>
<keyword evidence="17" id="KW-1185">Reference proteome</keyword>
<evidence type="ECO:0000313" key="18">
    <source>
        <dbReference type="Proteomes" id="UP001165569"/>
    </source>
</evidence>
<evidence type="ECO:0000256" key="3">
    <source>
        <dbReference type="ARBA" id="ARBA00011738"/>
    </source>
</evidence>
<evidence type="ECO:0000313" key="17">
    <source>
        <dbReference type="Proteomes" id="UP001165568"/>
    </source>
</evidence>
<dbReference type="SUPFAM" id="SSF50814">
    <property type="entry name" value="Lipocalins"/>
    <property type="match status" value="1"/>
</dbReference>
<evidence type="ECO:0000256" key="6">
    <source>
        <dbReference type="ARBA" id="ARBA00023136"/>
    </source>
</evidence>
<dbReference type="PANTHER" id="PTHR10612">
    <property type="entry name" value="APOLIPOPROTEIN D"/>
    <property type="match status" value="1"/>
</dbReference>
<dbReference type="NCBIfam" id="NF007786">
    <property type="entry name" value="PRK10477.1"/>
    <property type="match status" value="1"/>
</dbReference>
<keyword evidence="7 13" id="KW-0564">Palmitate</keyword>
<comment type="similarity">
    <text evidence="2 12">Belongs to the calycin superfamily. Lipocalin family.</text>
</comment>
<evidence type="ECO:0000256" key="7">
    <source>
        <dbReference type="ARBA" id="ARBA00023139"/>
    </source>
</evidence>
<organism evidence="15 18">
    <name type="scientific">Brenneria izbisi</name>
    <dbReference type="NCBI Taxonomy" id="2939450"/>
    <lineage>
        <taxon>Bacteria</taxon>
        <taxon>Pseudomonadati</taxon>
        <taxon>Pseudomonadota</taxon>
        <taxon>Gammaproteobacteria</taxon>
        <taxon>Enterobacterales</taxon>
        <taxon>Pectobacteriaceae</taxon>
        <taxon>Brenneria</taxon>
    </lineage>
</organism>
<dbReference type="AlphaFoldDB" id="A0AA41Y6Y1"/>
<dbReference type="InterPro" id="IPR022271">
    <property type="entry name" value="Lipocalin_ApoD"/>
</dbReference>
<dbReference type="GO" id="GO:0006950">
    <property type="term" value="P:response to stress"/>
    <property type="evidence" value="ECO:0007669"/>
    <property type="project" value="UniProtKB-ARBA"/>
</dbReference>
<evidence type="ECO:0000256" key="1">
    <source>
        <dbReference type="ARBA" id="ARBA00004459"/>
    </source>
</evidence>
<comment type="function">
    <text evidence="10 12">Involved in the storage or transport of lipids necessary for membrane maintenance under stressful conditions. Displays a binding preference for lysophospholipids.</text>
</comment>
<dbReference type="InterPro" id="IPR000566">
    <property type="entry name" value="Lipocln_cytosolic_FA-bd_dom"/>
</dbReference>
<evidence type="ECO:0000256" key="12">
    <source>
        <dbReference type="PIRNR" id="PIRNR036893"/>
    </source>
</evidence>
<dbReference type="GO" id="GO:0009279">
    <property type="term" value="C:cell outer membrane"/>
    <property type="evidence" value="ECO:0007669"/>
    <property type="project" value="UniProtKB-SubCell"/>
</dbReference>
<sequence length="177" mass="19767">MKLWSALTGVALSLALVACKSPKPPKGVTPVAQFDAARYLGKWYEIARLENRFERGLEQVSATYGKRGDGGLSVLNQGYDPVKKQWKSSEGKAYFTGDTTTAALKVSFFGPFYGGYNVIALDDNYQYALVSGPNRDYLWILSRTPEIPNDVKQRYLSISRELAFPVDKLVWVNQQAN</sequence>
<evidence type="ECO:0000313" key="16">
    <source>
        <dbReference type="EMBL" id="MCV9883889.1"/>
    </source>
</evidence>
<gene>
    <name evidence="15" type="primary">blc</name>
    <name evidence="15" type="ORF">NC803_16685</name>
    <name evidence="16" type="ORF">NC856_16655</name>
</gene>
<dbReference type="InterPro" id="IPR047202">
    <property type="entry name" value="Lipocalin_Blc-like_dom"/>
</dbReference>
<evidence type="ECO:0000256" key="8">
    <source>
        <dbReference type="ARBA" id="ARBA00023237"/>
    </source>
</evidence>
<dbReference type="PRINTS" id="PR01171">
    <property type="entry name" value="BCTLIPOCALIN"/>
</dbReference>
<dbReference type="CDD" id="cd19438">
    <property type="entry name" value="lipocalin_Blc-like"/>
    <property type="match status" value="1"/>
</dbReference>
<feature type="lipid moiety-binding region" description="S-diacylglycerol cysteine" evidence="13">
    <location>
        <position position="19"/>
    </location>
</feature>
<comment type="caution">
    <text evidence="15">The sequence shown here is derived from an EMBL/GenBank/DDBJ whole genome shotgun (WGS) entry which is preliminary data.</text>
</comment>
<comment type="subcellular location">
    <subcellularLocation>
        <location evidence="1">Cell outer membrane</location>
        <topology evidence="1">Lipid-anchor</topology>
    </subcellularLocation>
</comment>
<dbReference type="RefSeq" id="WP_264091579.1">
    <property type="nucleotide sequence ID" value="NZ_JAMPJT010000018.1"/>
</dbReference>
<keyword evidence="8 12" id="KW-0998">Cell outer membrane</keyword>
<dbReference type="InterPro" id="IPR012674">
    <property type="entry name" value="Calycin"/>
</dbReference>
<dbReference type="EMBL" id="JAMPJU010000019">
    <property type="protein sequence ID" value="MCV9883889.1"/>
    <property type="molecule type" value="Genomic_DNA"/>
</dbReference>
<dbReference type="InterPro" id="IPR002446">
    <property type="entry name" value="Lipocalin_bac"/>
</dbReference>
<evidence type="ECO:0000259" key="14">
    <source>
        <dbReference type="Pfam" id="PF08212"/>
    </source>
</evidence>
<dbReference type="GO" id="GO:0008289">
    <property type="term" value="F:lipid binding"/>
    <property type="evidence" value="ECO:0007669"/>
    <property type="project" value="UniProtKB-UniRule"/>
</dbReference>
<evidence type="ECO:0000256" key="9">
    <source>
        <dbReference type="ARBA" id="ARBA00023288"/>
    </source>
</evidence>
<evidence type="ECO:0000256" key="5">
    <source>
        <dbReference type="ARBA" id="ARBA00023121"/>
    </source>
</evidence>
<dbReference type="PANTHER" id="PTHR10612:SF34">
    <property type="entry name" value="APOLIPOPROTEIN D"/>
    <property type="match status" value="1"/>
</dbReference>
<dbReference type="PIRSF" id="PIRSF036893">
    <property type="entry name" value="Lipocalin_ApoD"/>
    <property type="match status" value="1"/>
</dbReference>
<dbReference type="Gene3D" id="2.40.128.20">
    <property type="match status" value="1"/>
</dbReference>
<name>A0AA41Y6Y1_9GAMM</name>
<dbReference type="PROSITE" id="PS51257">
    <property type="entry name" value="PROKAR_LIPOPROTEIN"/>
    <property type="match status" value="1"/>
</dbReference>